<dbReference type="Pfam" id="PF13631">
    <property type="entry name" value="Cytochrom_B_N_2"/>
    <property type="match status" value="1"/>
</dbReference>
<protein>
    <submittedName>
        <fullName evidence="8">DUF4405 domain-containing protein</fullName>
    </submittedName>
</protein>
<dbReference type="PROSITE" id="PS51002">
    <property type="entry name" value="CYTB_NTER"/>
    <property type="match status" value="1"/>
</dbReference>
<dbReference type="GO" id="GO:0016020">
    <property type="term" value="C:membrane"/>
    <property type="evidence" value="ECO:0007669"/>
    <property type="project" value="InterPro"/>
</dbReference>
<dbReference type="InterPro" id="IPR027387">
    <property type="entry name" value="Cytb/b6-like_sf"/>
</dbReference>
<accession>A0A7C4QPC9</accession>
<name>A0A7C4QPC9_9PLAN</name>
<dbReference type="InterPro" id="IPR036909">
    <property type="entry name" value="Cyt_c-like_dom_sf"/>
</dbReference>
<dbReference type="InterPro" id="IPR016174">
    <property type="entry name" value="Di-haem_cyt_TM"/>
</dbReference>
<evidence type="ECO:0000256" key="2">
    <source>
        <dbReference type="ARBA" id="ARBA00022723"/>
    </source>
</evidence>
<feature type="transmembrane region" description="Helical" evidence="5">
    <location>
        <begin position="321"/>
        <end position="342"/>
    </location>
</feature>
<feature type="transmembrane region" description="Helical" evidence="5">
    <location>
        <begin position="85"/>
        <end position="106"/>
    </location>
</feature>
<evidence type="ECO:0000259" key="7">
    <source>
        <dbReference type="PROSITE" id="PS51007"/>
    </source>
</evidence>
<dbReference type="GO" id="GO:0016491">
    <property type="term" value="F:oxidoreductase activity"/>
    <property type="evidence" value="ECO:0007669"/>
    <property type="project" value="InterPro"/>
</dbReference>
<evidence type="ECO:0000256" key="1">
    <source>
        <dbReference type="ARBA" id="ARBA00022617"/>
    </source>
</evidence>
<dbReference type="SUPFAM" id="SSF46626">
    <property type="entry name" value="Cytochrome c"/>
    <property type="match status" value="2"/>
</dbReference>
<reference evidence="8" key="1">
    <citation type="journal article" date="2020" name="mSystems">
        <title>Genome- and Community-Level Interaction Insights into Carbon Utilization and Element Cycling Functions of Hydrothermarchaeota in Hydrothermal Sediment.</title>
        <authorList>
            <person name="Zhou Z."/>
            <person name="Liu Y."/>
            <person name="Xu W."/>
            <person name="Pan J."/>
            <person name="Luo Z.H."/>
            <person name="Li M."/>
        </authorList>
    </citation>
    <scope>NUCLEOTIDE SEQUENCE [LARGE SCALE GENOMIC DNA]</scope>
    <source>
        <strain evidence="8">SpSt-508</strain>
    </source>
</reference>
<feature type="domain" description="Cytochrome b/b6 N-terminal region profile" evidence="6">
    <location>
        <begin position="4"/>
        <end position="215"/>
    </location>
</feature>
<dbReference type="PANTHER" id="PTHR19271">
    <property type="entry name" value="CYTOCHROME B"/>
    <property type="match status" value="1"/>
</dbReference>
<sequence length="634" mass="70315">MKPLSDWLDSRTGYRQLVHEALYEPIPGGARWRYVWGSTLTFIFAVQLITGVFLWSAYSPSTLTAWESVYFIQYEMAFGWLVRGIHHYAAQAMVVLLGLHFLQVVIDGAYRAPREVNFWLGLILLKIVLGLALTGYLLPWDQKGYYATQVATNIAGVTPLIGPYLQQLAQGGTTYGHLTLTRFFALHAGILPGLLIAFLALHLYVFRRHGITVPAQAQGQPIAPFWPDQVLKDAIACLAVFGTILYFTWTRGAELAGPADPSEAFSSPRPEWYFLFLFRFLKFEWVDRLGLEFGAIYVPGAVFVIIALMPIVGRWKLGHRFNVAFTIGLLAGAGYLTGLAIIEDRHDADLQAAMREAHRDGQRAVQLAREFGIPAQGILSLLKEDPFTQGPRLFARKCASCHRYQGHDGTGRPVLKTELVEHRKVTREEPATAADLGQFGTREWVRKVLVDYHEVFAPLGNARAKQADGTEVAVGERFLNGDMANWSKENRAVLTDPANAESLKALVEFLVQQSGRSDEGPIDAALAAQGLDIFQNGQLAAGSLTSACTDCHTLRLAGQEAEISSNPGAGVPTLTGYGGREWLLRFLEDPGHDDFYGSNNQMPAFAESMTPHERRLLVDWMTGHYFRPEQPAAH</sequence>
<keyword evidence="5" id="KW-1133">Transmembrane helix</keyword>
<dbReference type="SUPFAM" id="SSF81342">
    <property type="entry name" value="Transmembrane di-heme cytochromes"/>
    <property type="match status" value="1"/>
</dbReference>
<feature type="transmembrane region" description="Helical" evidence="5">
    <location>
        <begin position="118"/>
        <end position="138"/>
    </location>
</feature>
<evidence type="ECO:0000256" key="5">
    <source>
        <dbReference type="SAM" id="Phobius"/>
    </source>
</evidence>
<evidence type="ECO:0000313" key="8">
    <source>
        <dbReference type="EMBL" id="HGT39900.1"/>
    </source>
</evidence>
<keyword evidence="5" id="KW-0472">Membrane</keyword>
<feature type="transmembrane region" description="Helical" evidence="5">
    <location>
        <begin position="184"/>
        <end position="206"/>
    </location>
</feature>
<keyword evidence="1 4" id="KW-0349">Heme</keyword>
<feature type="domain" description="Cytochrome c" evidence="7">
    <location>
        <begin position="525"/>
        <end position="625"/>
    </location>
</feature>
<dbReference type="InterPro" id="IPR005797">
    <property type="entry name" value="Cyt_b/b6_N"/>
</dbReference>
<feature type="transmembrane region" description="Helical" evidence="5">
    <location>
        <begin position="289"/>
        <end position="309"/>
    </location>
</feature>
<keyword evidence="3 4" id="KW-0408">Iron</keyword>
<dbReference type="InterPro" id="IPR009056">
    <property type="entry name" value="Cyt_c-like_dom"/>
</dbReference>
<feature type="domain" description="Cytochrome c" evidence="7">
    <location>
        <begin position="385"/>
        <end position="514"/>
    </location>
</feature>
<evidence type="ECO:0000256" key="3">
    <source>
        <dbReference type="ARBA" id="ARBA00023004"/>
    </source>
</evidence>
<dbReference type="GO" id="GO:0046872">
    <property type="term" value="F:metal ion binding"/>
    <property type="evidence" value="ECO:0007669"/>
    <property type="project" value="UniProtKB-KW"/>
</dbReference>
<dbReference type="InterPro" id="IPR036150">
    <property type="entry name" value="Cyt_b/b6_C_sf"/>
</dbReference>
<organism evidence="8">
    <name type="scientific">Schlesneria paludicola</name>
    <dbReference type="NCBI Taxonomy" id="360056"/>
    <lineage>
        <taxon>Bacteria</taxon>
        <taxon>Pseudomonadati</taxon>
        <taxon>Planctomycetota</taxon>
        <taxon>Planctomycetia</taxon>
        <taxon>Planctomycetales</taxon>
        <taxon>Planctomycetaceae</taxon>
        <taxon>Schlesneria</taxon>
    </lineage>
</organism>
<dbReference type="PANTHER" id="PTHR19271:SF16">
    <property type="entry name" value="CYTOCHROME B"/>
    <property type="match status" value="1"/>
</dbReference>
<keyword evidence="2 4" id="KW-0479">Metal-binding</keyword>
<dbReference type="AlphaFoldDB" id="A0A7C4QPC9"/>
<gene>
    <name evidence="8" type="ORF">ENS64_11665</name>
</gene>
<dbReference type="GO" id="GO:0022904">
    <property type="term" value="P:respiratory electron transport chain"/>
    <property type="evidence" value="ECO:0007669"/>
    <property type="project" value="InterPro"/>
</dbReference>
<evidence type="ECO:0000256" key="4">
    <source>
        <dbReference type="PROSITE-ProRule" id="PRU00433"/>
    </source>
</evidence>
<dbReference type="PROSITE" id="PS51007">
    <property type="entry name" value="CYTC"/>
    <property type="match status" value="2"/>
</dbReference>
<comment type="caution">
    <text evidence="8">The sequence shown here is derived from an EMBL/GenBank/DDBJ whole genome shotgun (WGS) entry which is preliminary data.</text>
</comment>
<dbReference type="Gene3D" id="1.10.760.10">
    <property type="entry name" value="Cytochrome c-like domain"/>
    <property type="match status" value="1"/>
</dbReference>
<proteinExistence type="predicted"/>
<dbReference type="EMBL" id="DSVQ01000015">
    <property type="protein sequence ID" value="HGT39900.1"/>
    <property type="molecule type" value="Genomic_DNA"/>
</dbReference>
<feature type="transmembrane region" description="Helical" evidence="5">
    <location>
        <begin position="34"/>
        <end position="58"/>
    </location>
</feature>
<evidence type="ECO:0000259" key="6">
    <source>
        <dbReference type="PROSITE" id="PS51002"/>
    </source>
</evidence>
<dbReference type="SUPFAM" id="SSF81648">
    <property type="entry name" value="a domain/subunit of cytochrome bc1 complex (Ubiquinol-cytochrome c reductase)"/>
    <property type="match status" value="1"/>
</dbReference>
<dbReference type="Gene3D" id="1.20.810.10">
    <property type="entry name" value="Cytochrome Bc1 Complex, Chain C"/>
    <property type="match status" value="1"/>
</dbReference>
<dbReference type="GO" id="GO:0020037">
    <property type="term" value="F:heme binding"/>
    <property type="evidence" value="ECO:0007669"/>
    <property type="project" value="InterPro"/>
</dbReference>
<dbReference type="GO" id="GO:0009055">
    <property type="term" value="F:electron transfer activity"/>
    <property type="evidence" value="ECO:0007669"/>
    <property type="project" value="InterPro"/>
</dbReference>
<keyword evidence="5" id="KW-0812">Transmembrane</keyword>